<comment type="similarity">
    <text evidence="1">Belongs to the RutC family.</text>
</comment>
<dbReference type="EMBL" id="BMJQ01000011">
    <property type="protein sequence ID" value="GGF30353.1"/>
    <property type="molecule type" value="Genomic_DNA"/>
</dbReference>
<name>A0A8J2YX56_9PROT</name>
<keyword evidence="3" id="KW-1185">Reference proteome</keyword>
<dbReference type="InterPro" id="IPR035959">
    <property type="entry name" value="RutC-like_sf"/>
</dbReference>
<dbReference type="RefSeq" id="WP_229743840.1">
    <property type="nucleotide sequence ID" value="NZ_BMJQ01000011.1"/>
</dbReference>
<sequence length="130" mass="13854">MITIRNPKDRPAPEAYHHGVEVSGNNRTLYLAGQIGMLPDGTIPEGIEAQTRALYANLKAVLAEAGMDFSNIVKTTIFLTDPKNRPAFSAARTEATGGIKSASTLVYISGLFLPELLVEVEAIAVKEVGA</sequence>
<dbReference type="PANTHER" id="PTHR11803">
    <property type="entry name" value="2-IMINOBUTANOATE/2-IMINOPROPANOATE DEAMINASE RIDA"/>
    <property type="match status" value="1"/>
</dbReference>
<evidence type="ECO:0000313" key="2">
    <source>
        <dbReference type="EMBL" id="GGF30353.1"/>
    </source>
</evidence>
<evidence type="ECO:0000256" key="1">
    <source>
        <dbReference type="ARBA" id="ARBA00010552"/>
    </source>
</evidence>
<dbReference type="GO" id="GO:0019239">
    <property type="term" value="F:deaminase activity"/>
    <property type="evidence" value="ECO:0007669"/>
    <property type="project" value="TreeGrafter"/>
</dbReference>
<dbReference type="SUPFAM" id="SSF55298">
    <property type="entry name" value="YjgF-like"/>
    <property type="match status" value="1"/>
</dbReference>
<proteinExistence type="inferred from homology"/>
<reference evidence="2" key="1">
    <citation type="journal article" date="2014" name="Int. J. Syst. Evol. Microbiol.">
        <title>Complete genome sequence of Corynebacterium casei LMG S-19264T (=DSM 44701T), isolated from a smear-ripened cheese.</title>
        <authorList>
            <consortium name="US DOE Joint Genome Institute (JGI-PGF)"/>
            <person name="Walter F."/>
            <person name="Albersmeier A."/>
            <person name="Kalinowski J."/>
            <person name="Ruckert C."/>
        </authorList>
    </citation>
    <scope>NUCLEOTIDE SEQUENCE</scope>
    <source>
        <strain evidence="2">CGMCC 1.15725</strain>
    </source>
</reference>
<protein>
    <submittedName>
        <fullName evidence="2">Enamine deaminase RidA</fullName>
    </submittedName>
</protein>
<organism evidence="2 3">
    <name type="scientific">Aliidongia dinghuensis</name>
    <dbReference type="NCBI Taxonomy" id="1867774"/>
    <lineage>
        <taxon>Bacteria</taxon>
        <taxon>Pseudomonadati</taxon>
        <taxon>Pseudomonadota</taxon>
        <taxon>Alphaproteobacteria</taxon>
        <taxon>Rhodospirillales</taxon>
        <taxon>Dongiaceae</taxon>
        <taxon>Aliidongia</taxon>
    </lineage>
</organism>
<dbReference type="Pfam" id="PF01042">
    <property type="entry name" value="Ribonuc_L-PSP"/>
    <property type="match status" value="1"/>
</dbReference>
<accession>A0A8J2YX56</accession>
<comment type="caution">
    <text evidence="2">The sequence shown here is derived from an EMBL/GenBank/DDBJ whole genome shotgun (WGS) entry which is preliminary data.</text>
</comment>
<dbReference type="AlphaFoldDB" id="A0A8J2YX56"/>
<reference evidence="2" key="2">
    <citation type="submission" date="2020-09" db="EMBL/GenBank/DDBJ databases">
        <authorList>
            <person name="Sun Q."/>
            <person name="Zhou Y."/>
        </authorList>
    </citation>
    <scope>NUCLEOTIDE SEQUENCE</scope>
    <source>
        <strain evidence="2">CGMCC 1.15725</strain>
    </source>
</reference>
<dbReference type="PANTHER" id="PTHR11803:SF58">
    <property type="entry name" value="PROTEIN HMF1-RELATED"/>
    <property type="match status" value="1"/>
</dbReference>
<dbReference type="InterPro" id="IPR006175">
    <property type="entry name" value="YjgF/YER057c/UK114"/>
</dbReference>
<evidence type="ECO:0000313" key="3">
    <source>
        <dbReference type="Proteomes" id="UP000646365"/>
    </source>
</evidence>
<gene>
    <name evidence="2" type="ORF">GCM10011611_40540</name>
</gene>
<dbReference type="Proteomes" id="UP000646365">
    <property type="component" value="Unassembled WGS sequence"/>
</dbReference>
<dbReference type="GO" id="GO:0005829">
    <property type="term" value="C:cytosol"/>
    <property type="evidence" value="ECO:0007669"/>
    <property type="project" value="TreeGrafter"/>
</dbReference>
<dbReference type="Gene3D" id="3.30.1330.40">
    <property type="entry name" value="RutC-like"/>
    <property type="match status" value="1"/>
</dbReference>
<dbReference type="CDD" id="cd00448">
    <property type="entry name" value="YjgF_YER057c_UK114_family"/>
    <property type="match status" value="1"/>
</dbReference>